<feature type="domain" description="FecR protein" evidence="2">
    <location>
        <begin position="109"/>
        <end position="204"/>
    </location>
</feature>
<dbReference type="InterPro" id="IPR006860">
    <property type="entry name" value="FecR"/>
</dbReference>
<dbReference type="Gene3D" id="3.55.50.30">
    <property type="match status" value="1"/>
</dbReference>
<keyword evidence="5" id="KW-1185">Reference proteome</keyword>
<evidence type="ECO:0000313" key="4">
    <source>
        <dbReference type="EMBL" id="MBB4620791.1"/>
    </source>
</evidence>
<keyword evidence="1" id="KW-1133">Transmembrane helix</keyword>
<gene>
    <name evidence="4" type="ORF">GGQ57_000665</name>
</gene>
<evidence type="ECO:0000259" key="3">
    <source>
        <dbReference type="Pfam" id="PF16344"/>
    </source>
</evidence>
<keyword evidence="1" id="KW-0472">Membrane</keyword>
<accession>A0ABR6KGZ9</accession>
<evidence type="ECO:0000313" key="5">
    <source>
        <dbReference type="Proteomes" id="UP000533637"/>
    </source>
</evidence>
<sequence>MEKEILYKYFEGIASPEEEDAVYRWLDASSENEGELLKEREFFDAMILAGSMEEDIAGKSVISGVIQVPLIRPWMRDVLKIAVAVAITVACGLYFYVSEKKEMLAAMNTVTVPAGQRVNLKLSDGTTVWLNARSEMVYPAVFSGTKREVKLDGEGYFEVEHDKECPFVVHTQKCDIEVLGTKFNVEAYSDSEEFSTSLMEGSVKVTDNAALSASVLLRPDQEVHFKDGRLLVSSIGDYDHFRWRDGLVCFNDVAFNELMKRFEKCYGISIVIENKNLEEYSCSGKFRISDGLDNALRILQRNAKYTFERNEDNSIVYIK</sequence>
<dbReference type="InterPro" id="IPR012373">
    <property type="entry name" value="Ferrdict_sens_TM"/>
</dbReference>
<proteinExistence type="predicted"/>
<dbReference type="PIRSF" id="PIRSF018266">
    <property type="entry name" value="FecR"/>
    <property type="match status" value="1"/>
</dbReference>
<feature type="transmembrane region" description="Helical" evidence="1">
    <location>
        <begin position="78"/>
        <end position="97"/>
    </location>
</feature>
<dbReference type="Proteomes" id="UP000533637">
    <property type="component" value="Unassembled WGS sequence"/>
</dbReference>
<protein>
    <submittedName>
        <fullName evidence="4">Ferric-dicitrate binding protein FerR (Iron transport regulator)</fullName>
    </submittedName>
</protein>
<dbReference type="Gene3D" id="2.60.120.1440">
    <property type="match status" value="1"/>
</dbReference>
<feature type="domain" description="Protein FecR C-terminal" evidence="3">
    <location>
        <begin position="249"/>
        <end position="316"/>
    </location>
</feature>
<organism evidence="4 5">
    <name type="scientific">Parabacteroides faecis</name>
    <dbReference type="NCBI Taxonomy" id="1217282"/>
    <lineage>
        <taxon>Bacteria</taxon>
        <taxon>Pseudomonadati</taxon>
        <taxon>Bacteroidota</taxon>
        <taxon>Bacteroidia</taxon>
        <taxon>Bacteroidales</taxon>
        <taxon>Tannerellaceae</taxon>
        <taxon>Parabacteroides</taxon>
    </lineage>
</organism>
<evidence type="ECO:0000259" key="2">
    <source>
        <dbReference type="Pfam" id="PF04773"/>
    </source>
</evidence>
<dbReference type="RefSeq" id="WP_183668917.1">
    <property type="nucleotide sequence ID" value="NZ_BMPB01000004.1"/>
</dbReference>
<evidence type="ECO:0000256" key="1">
    <source>
        <dbReference type="SAM" id="Phobius"/>
    </source>
</evidence>
<keyword evidence="1" id="KW-0812">Transmembrane</keyword>
<name>A0ABR6KGZ9_9BACT</name>
<dbReference type="PANTHER" id="PTHR30273:SF2">
    <property type="entry name" value="PROTEIN FECR"/>
    <property type="match status" value="1"/>
</dbReference>
<reference evidence="4 5" key="1">
    <citation type="submission" date="2020-08" db="EMBL/GenBank/DDBJ databases">
        <title>Genomic Encyclopedia of Type Strains, Phase IV (KMG-IV): sequencing the most valuable type-strain genomes for metagenomic binning, comparative biology and taxonomic classification.</title>
        <authorList>
            <person name="Goeker M."/>
        </authorList>
    </citation>
    <scope>NUCLEOTIDE SEQUENCE [LARGE SCALE GENOMIC DNA]</scope>
    <source>
        <strain evidence="4 5">DSM 102983</strain>
    </source>
</reference>
<dbReference type="EMBL" id="JACHOC010000001">
    <property type="protein sequence ID" value="MBB4620791.1"/>
    <property type="molecule type" value="Genomic_DNA"/>
</dbReference>
<comment type="caution">
    <text evidence="4">The sequence shown here is derived from an EMBL/GenBank/DDBJ whole genome shotgun (WGS) entry which is preliminary data.</text>
</comment>
<dbReference type="InterPro" id="IPR032508">
    <property type="entry name" value="FecR_C"/>
</dbReference>
<dbReference type="Pfam" id="PF16344">
    <property type="entry name" value="FecR_C"/>
    <property type="match status" value="1"/>
</dbReference>
<dbReference type="Pfam" id="PF04773">
    <property type="entry name" value="FecR"/>
    <property type="match status" value="1"/>
</dbReference>
<dbReference type="PANTHER" id="PTHR30273">
    <property type="entry name" value="PERIPLASMIC SIGNAL SENSOR AND SIGMA FACTOR ACTIVATOR FECR-RELATED"/>
    <property type="match status" value="1"/>
</dbReference>